<evidence type="ECO:0000313" key="2">
    <source>
        <dbReference type="EMBL" id="OPJ59878.1"/>
    </source>
</evidence>
<keyword evidence="3" id="KW-1185">Reference proteome</keyword>
<dbReference type="InterPro" id="IPR052036">
    <property type="entry name" value="Hydrolase/PRTase-associated"/>
</dbReference>
<dbReference type="Gene3D" id="1.20.1440.30">
    <property type="entry name" value="Biosynthetic Protein domain"/>
    <property type="match status" value="1"/>
</dbReference>
<dbReference type="Proteomes" id="UP000190080">
    <property type="component" value="Unassembled WGS sequence"/>
</dbReference>
<evidence type="ECO:0000313" key="3">
    <source>
        <dbReference type="Proteomes" id="UP000190080"/>
    </source>
</evidence>
<dbReference type="Gene3D" id="3.40.1660.10">
    <property type="entry name" value="EreA-like (biosynthetic domain)"/>
    <property type="match status" value="1"/>
</dbReference>
<dbReference type="Pfam" id="PF05139">
    <property type="entry name" value="Erythro_esteras"/>
    <property type="match status" value="1"/>
</dbReference>
<gene>
    <name evidence="2" type="ORF">CLORY_30950</name>
</gene>
<dbReference type="RefSeq" id="WP_079426030.1">
    <property type="nucleotide sequence ID" value="NZ_MZGV01000038.1"/>
</dbReference>
<dbReference type="Gene3D" id="3.30.1870.10">
    <property type="entry name" value="EreA-like, domain 2"/>
    <property type="match status" value="1"/>
</dbReference>
<feature type="chain" id="PRO_5012121374" evidence="1">
    <location>
        <begin position="24"/>
        <end position="446"/>
    </location>
</feature>
<keyword evidence="1" id="KW-0732">Signal</keyword>
<dbReference type="GO" id="GO:0046677">
    <property type="term" value="P:response to antibiotic"/>
    <property type="evidence" value="ECO:0007669"/>
    <property type="project" value="InterPro"/>
</dbReference>
<sequence>MKLKRLATMSLALIMLTGISVSAKGGTWLKKNSHRLDLTEKKGDKDLAFLKPLLKGKTVVALGENFHRVAEYSSMKVRIIKYLHEKLGYDVVAFETCFGDAAVVNENIDSMSSNQAMINSLHMIWHSKETAKLFDYIKEQKKTKHPLYLAGYDNQPTSLYFNQVVSYWVGSLDKNRGDEFSKFDLQYIQDCYSVINKYGEDSYKHKDILKDIETKYKPKYDDIIKFMEDNKEKLISYHSDKNHIYEATIRYLKQRMSFVRQSMYGTVQSYTYRDKLMAANYEWLTKVMYPGKKVILWAHNDHIAKNTSKIQQKGNKKWISSFTSMGEMLNKKLGNKEYVLGLYMNRGRAAEIETGKVFNIKPMPKGSMENYIIRNGYKNSFIDMSKQNQKNKNNAWMFNRVYAAEDGLTDGIVHPMDMRFIPKQQYDGIILIDKVKEPTLFQYTGN</sequence>
<reference evidence="2 3" key="1">
    <citation type="submission" date="2017-03" db="EMBL/GenBank/DDBJ databases">
        <title>Genome sequence of Clostridium oryzae DSM 28571.</title>
        <authorList>
            <person name="Poehlein A."/>
            <person name="Daniel R."/>
        </authorList>
    </citation>
    <scope>NUCLEOTIDE SEQUENCE [LARGE SCALE GENOMIC DNA]</scope>
    <source>
        <strain evidence="2 3">DSM 28571</strain>
    </source>
</reference>
<protein>
    <submittedName>
        <fullName evidence="2">Erythromycin esterase</fullName>
    </submittedName>
</protein>
<organism evidence="2 3">
    <name type="scientific">Clostridium oryzae</name>
    <dbReference type="NCBI Taxonomy" id="1450648"/>
    <lineage>
        <taxon>Bacteria</taxon>
        <taxon>Bacillati</taxon>
        <taxon>Bacillota</taxon>
        <taxon>Clostridia</taxon>
        <taxon>Eubacteriales</taxon>
        <taxon>Clostridiaceae</taxon>
        <taxon>Clostridium</taxon>
    </lineage>
</organism>
<feature type="signal peptide" evidence="1">
    <location>
        <begin position="1"/>
        <end position="23"/>
    </location>
</feature>
<accession>A0A1V4IIP6</accession>
<comment type="caution">
    <text evidence="2">The sequence shown here is derived from an EMBL/GenBank/DDBJ whole genome shotgun (WGS) entry which is preliminary data.</text>
</comment>
<dbReference type="CDD" id="cd14728">
    <property type="entry name" value="Ere-like"/>
    <property type="match status" value="1"/>
</dbReference>
<proteinExistence type="predicted"/>
<dbReference type="SUPFAM" id="SSF159501">
    <property type="entry name" value="EreA/ChaN-like"/>
    <property type="match status" value="1"/>
</dbReference>
<dbReference type="PANTHER" id="PTHR31299:SF0">
    <property type="entry name" value="ESTERASE, PUTATIVE (AFU_ORTHOLOGUE AFUA_1G05850)-RELATED"/>
    <property type="match status" value="1"/>
</dbReference>
<evidence type="ECO:0000256" key="1">
    <source>
        <dbReference type="SAM" id="SignalP"/>
    </source>
</evidence>
<dbReference type="OrthoDB" id="9810066at2"/>
<dbReference type="EMBL" id="MZGV01000038">
    <property type="protein sequence ID" value="OPJ59878.1"/>
    <property type="molecule type" value="Genomic_DNA"/>
</dbReference>
<dbReference type="InterPro" id="IPR007815">
    <property type="entry name" value="Emycin_Estase"/>
</dbReference>
<dbReference type="STRING" id="1450648.CLORY_30950"/>
<dbReference type="PANTHER" id="PTHR31299">
    <property type="entry name" value="ESTERASE, PUTATIVE (AFU_ORTHOLOGUE AFUA_1G05850)-RELATED"/>
    <property type="match status" value="1"/>
</dbReference>
<name>A0A1V4IIP6_9CLOT</name>
<dbReference type="AlphaFoldDB" id="A0A1V4IIP6"/>